<protein>
    <submittedName>
        <fullName evidence="2">Uncharacterized protein</fullName>
    </submittedName>
</protein>
<keyword evidence="3" id="KW-1185">Reference proteome</keyword>
<reference evidence="2 3" key="1">
    <citation type="submission" date="2010-04" db="EMBL/GenBank/DDBJ databases">
        <authorList>
            <person name="Muzny D."/>
            <person name="Qin X."/>
            <person name="Deng J."/>
            <person name="Jiang H."/>
            <person name="Liu Y."/>
            <person name="Qu J."/>
            <person name="Song X.-Z."/>
            <person name="Zhang L."/>
            <person name="Thornton R."/>
            <person name="Coyle M."/>
            <person name="Francisco L."/>
            <person name="Jackson L."/>
            <person name="Javaid M."/>
            <person name="Korchina V."/>
            <person name="Kovar C."/>
            <person name="Mata R."/>
            <person name="Mathew T."/>
            <person name="Ngo R."/>
            <person name="Nguyen L."/>
            <person name="Nguyen N."/>
            <person name="Okwuonu G."/>
            <person name="Ongeri F."/>
            <person name="Pham C."/>
            <person name="Simmons D."/>
            <person name="Wilczek-Boney K."/>
            <person name="Hale W."/>
            <person name="Jakkamsetti A."/>
            <person name="Pham P."/>
            <person name="Ruth R."/>
            <person name="San Lucas F."/>
            <person name="Warren J."/>
            <person name="Zhang J."/>
            <person name="Zhao Z."/>
            <person name="Zhou C."/>
            <person name="Zhu D."/>
            <person name="Lee S."/>
            <person name="Bess C."/>
            <person name="Blankenburg K."/>
            <person name="Forbes L."/>
            <person name="Fu Q."/>
            <person name="Gubbala S."/>
            <person name="Hirani K."/>
            <person name="Jayaseelan J.C."/>
            <person name="Lara F."/>
            <person name="Munidasa M."/>
            <person name="Palculict T."/>
            <person name="Patil S."/>
            <person name="Pu L.-L."/>
            <person name="Saada N."/>
            <person name="Tang L."/>
            <person name="Weissenberger G."/>
            <person name="Zhu Y."/>
            <person name="Hemphill L."/>
            <person name="Shang Y."/>
            <person name="Youmans B."/>
            <person name="Ayvaz T."/>
            <person name="Ross M."/>
            <person name="Santibanez J."/>
            <person name="Aqrawi P."/>
            <person name="Gross S."/>
            <person name="Joshi V."/>
            <person name="Fowler G."/>
            <person name="Nazareth L."/>
            <person name="Reid J."/>
            <person name="Worley K."/>
            <person name="Petrosino J."/>
            <person name="Highlander S."/>
            <person name="Gibbs R."/>
        </authorList>
    </citation>
    <scope>NUCLEOTIDE SEQUENCE [LARGE SCALE GENOMIC DNA]</scope>
    <source>
        <strain evidence="2 3">ATCC BAA-614</strain>
    </source>
</reference>
<accession>D5P5H4</accession>
<feature type="coiled-coil region" evidence="1">
    <location>
        <begin position="105"/>
        <end position="139"/>
    </location>
</feature>
<name>D5P5H4_9MYCO</name>
<comment type="caution">
    <text evidence="2">The sequence shown here is derived from an EMBL/GenBank/DDBJ whole genome shotgun (WGS) entry which is preliminary data.</text>
</comment>
<proteinExistence type="predicted"/>
<dbReference type="Proteomes" id="UP000003653">
    <property type="component" value="Unassembled WGS sequence"/>
</dbReference>
<dbReference type="AlphaFoldDB" id="D5P5H4"/>
<dbReference type="eggNOG" id="ENOG50329WW">
    <property type="taxonomic scope" value="Bacteria"/>
</dbReference>
<dbReference type="RefSeq" id="WP_007170439.1">
    <property type="nucleotide sequence ID" value="NZ_GG770556.1"/>
</dbReference>
<evidence type="ECO:0000313" key="2">
    <source>
        <dbReference type="EMBL" id="EFG78687.1"/>
    </source>
</evidence>
<evidence type="ECO:0000313" key="3">
    <source>
        <dbReference type="Proteomes" id="UP000003653"/>
    </source>
</evidence>
<dbReference type="EMBL" id="ADNV01000101">
    <property type="protein sequence ID" value="EFG78687.1"/>
    <property type="molecule type" value="Genomic_DNA"/>
</dbReference>
<gene>
    <name evidence="2" type="ORF">HMPREF0591_1418</name>
</gene>
<organism evidence="2 3">
    <name type="scientific">Mycobacterium parascrofulaceum ATCC BAA-614</name>
    <dbReference type="NCBI Taxonomy" id="525368"/>
    <lineage>
        <taxon>Bacteria</taxon>
        <taxon>Bacillati</taxon>
        <taxon>Actinomycetota</taxon>
        <taxon>Actinomycetes</taxon>
        <taxon>Mycobacteriales</taxon>
        <taxon>Mycobacteriaceae</taxon>
        <taxon>Mycobacterium</taxon>
        <taxon>Mycobacterium simiae complex</taxon>
    </lineage>
</organism>
<sequence length="165" mass="18022">MTAPAEGIDRLIYFVEARLAQLKLSKQEVARRGGPAVDTLIKARGRKGQKTPTVSTLLLLDALMGWQPGSAAVSMLGGRPLSLTARRNRVIARAQKRPLQPMGEGEIVQRLTAQLREELDRLEDDRAAVARRIELLRNVIVELDPDEGLMAEYGDTATLPGADTA</sequence>
<dbReference type="HOGENOM" id="CLU_1609011_0_0_11"/>
<keyword evidence="1" id="KW-0175">Coiled coil</keyword>
<evidence type="ECO:0000256" key="1">
    <source>
        <dbReference type="SAM" id="Coils"/>
    </source>
</evidence>